<protein>
    <recommendedName>
        <fullName evidence="4">DUF4367 domain-containing protein</fullName>
    </recommendedName>
</protein>
<keyword evidence="1" id="KW-0732">Signal</keyword>
<evidence type="ECO:0000313" key="2">
    <source>
        <dbReference type="EMBL" id="UYM16212.1"/>
    </source>
</evidence>
<sequence>MKLRNLILILIAVVLTGCASPGPMQLATGPMNTPVFDPVILNTVNDGSETVRFKEWTTMYENKELRLWGVFFITDKGAYLASWDSRGYEYNLRYQMKANDIKSFEDDTVVRDWWADSNLLVITDKNNIKVGFALNGKNAARSILNDIRKM</sequence>
<keyword evidence="3" id="KW-1185">Reference proteome</keyword>
<name>A0ABY6GTW9_9GAMM</name>
<proteinExistence type="predicted"/>
<evidence type="ECO:0000256" key="1">
    <source>
        <dbReference type="SAM" id="SignalP"/>
    </source>
</evidence>
<evidence type="ECO:0000313" key="3">
    <source>
        <dbReference type="Proteomes" id="UP001163255"/>
    </source>
</evidence>
<accession>A0ABY6GTW9</accession>
<dbReference type="EMBL" id="CP103300">
    <property type="protein sequence ID" value="UYM16212.1"/>
    <property type="molecule type" value="Genomic_DNA"/>
</dbReference>
<evidence type="ECO:0008006" key="4">
    <source>
        <dbReference type="Google" id="ProtNLM"/>
    </source>
</evidence>
<dbReference type="PROSITE" id="PS51257">
    <property type="entry name" value="PROKAR_LIPOPROTEIN"/>
    <property type="match status" value="1"/>
</dbReference>
<dbReference type="Proteomes" id="UP001163255">
    <property type="component" value="Chromosome"/>
</dbReference>
<gene>
    <name evidence="2" type="ORF">NX720_26020</name>
</gene>
<feature type="signal peptide" evidence="1">
    <location>
        <begin position="1"/>
        <end position="26"/>
    </location>
</feature>
<reference evidence="2" key="1">
    <citation type="submission" date="2022-10" db="EMBL/GenBank/DDBJ databases">
        <title>Completed Genome Sequence of two octocoral isolated bacterium, Endozoicomonas euniceicola EF212T and Endozoicomonas gorgoniicola PS125T.</title>
        <authorList>
            <person name="Chiou Y.-J."/>
            <person name="Chen Y.-H."/>
        </authorList>
    </citation>
    <scope>NUCLEOTIDE SEQUENCE</scope>
    <source>
        <strain evidence="2">EF212</strain>
    </source>
</reference>
<feature type="chain" id="PRO_5045661703" description="DUF4367 domain-containing protein" evidence="1">
    <location>
        <begin position="27"/>
        <end position="150"/>
    </location>
</feature>
<organism evidence="2 3">
    <name type="scientific">Endozoicomonas euniceicola</name>
    <dbReference type="NCBI Taxonomy" id="1234143"/>
    <lineage>
        <taxon>Bacteria</taxon>
        <taxon>Pseudomonadati</taxon>
        <taxon>Pseudomonadota</taxon>
        <taxon>Gammaproteobacteria</taxon>
        <taxon>Oceanospirillales</taxon>
        <taxon>Endozoicomonadaceae</taxon>
        <taxon>Endozoicomonas</taxon>
    </lineage>
</organism>
<dbReference type="RefSeq" id="WP_262598519.1">
    <property type="nucleotide sequence ID" value="NZ_CP103300.1"/>
</dbReference>